<feature type="compositionally biased region" description="Basic and acidic residues" evidence="1">
    <location>
        <begin position="38"/>
        <end position="58"/>
    </location>
</feature>
<feature type="non-terminal residue" evidence="2">
    <location>
        <position position="58"/>
    </location>
</feature>
<gene>
    <name evidence="2" type="ORF">METZ01_LOCUS311701</name>
</gene>
<protein>
    <submittedName>
        <fullName evidence="2">Uncharacterized protein</fullName>
    </submittedName>
</protein>
<dbReference type="AlphaFoldDB" id="A0A382NF24"/>
<feature type="compositionally biased region" description="Polar residues" evidence="1">
    <location>
        <begin position="26"/>
        <end position="37"/>
    </location>
</feature>
<name>A0A382NF24_9ZZZZ</name>
<dbReference type="EMBL" id="UINC01099515">
    <property type="protein sequence ID" value="SVC58847.1"/>
    <property type="molecule type" value="Genomic_DNA"/>
</dbReference>
<evidence type="ECO:0000313" key="2">
    <source>
        <dbReference type="EMBL" id="SVC58847.1"/>
    </source>
</evidence>
<sequence length="58" mass="6455">MLTCFPRRTLQLGILLVVGLTGNISTAAPKNQKSPDSSSHRLENFLRSAEEKGDWTRL</sequence>
<evidence type="ECO:0000256" key="1">
    <source>
        <dbReference type="SAM" id="MobiDB-lite"/>
    </source>
</evidence>
<accession>A0A382NF24</accession>
<proteinExistence type="predicted"/>
<feature type="region of interest" description="Disordered" evidence="1">
    <location>
        <begin position="26"/>
        <end position="58"/>
    </location>
</feature>
<reference evidence="2" key="1">
    <citation type="submission" date="2018-05" db="EMBL/GenBank/DDBJ databases">
        <authorList>
            <person name="Lanie J.A."/>
            <person name="Ng W.-L."/>
            <person name="Kazmierczak K.M."/>
            <person name="Andrzejewski T.M."/>
            <person name="Davidsen T.M."/>
            <person name="Wayne K.J."/>
            <person name="Tettelin H."/>
            <person name="Glass J.I."/>
            <person name="Rusch D."/>
            <person name="Podicherti R."/>
            <person name="Tsui H.-C.T."/>
            <person name="Winkler M.E."/>
        </authorList>
    </citation>
    <scope>NUCLEOTIDE SEQUENCE</scope>
</reference>
<organism evidence="2">
    <name type="scientific">marine metagenome</name>
    <dbReference type="NCBI Taxonomy" id="408172"/>
    <lineage>
        <taxon>unclassified sequences</taxon>
        <taxon>metagenomes</taxon>
        <taxon>ecological metagenomes</taxon>
    </lineage>
</organism>